<dbReference type="Proteomes" id="UP000198815">
    <property type="component" value="Unassembled WGS sequence"/>
</dbReference>
<evidence type="ECO:0000256" key="1">
    <source>
        <dbReference type="SAM" id="Phobius"/>
    </source>
</evidence>
<name>A0A1H9QFR4_9ACTN</name>
<proteinExistence type="predicted"/>
<dbReference type="AlphaFoldDB" id="A0A1H9QFR4"/>
<feature type="transmembrane region" description="Helical" evidence="1">
    <location>
        <begin position="256"/>
        <end position="274"/>
    </location>
</feature>
<feature type="transmembrane region" description="Helical" evidence="1">
    <location>
        <begin position="336"/>
        <end position="356"/>
    </location>
</feature>
<organism evidence="2 3">
    <name type="scientific">Propionibacterium cyclohexanicum</name>
    <dbReference type="NCBI Taxonomy" id="64702"/>
    <lineage>
        <taxon>Bacteria</taxon>
        <taxon>Bacillati</taxon>
        <taxon>Actinomycetota</taxon>
        <taxon>Actinomycetes</taxon>
        <taxon>Propionibacteriales</taxon>
        <taxon>Propionibacteriaceae</taxon>
        <taxon>Propionibacterium</taxon>
    </lineage>
</organism>
<keyword evidence="1" id="KW-0472">Membrane</keyword>
<feature type="transmembrane region" description="Helical" evidence="1">
    <location>
        <begin position="154"/>
        <end position="173"/>
    </location>
</feature>
<dbReference type="EMBL" id="FOGZ01000003">
    <property type="protein sequence ID" value="SER59391.1"/>
    <property type="molecule type" value="Genomic_DNA"/>
</dbReference>
<feature type="transmembrane region" description="Helical" evidence="1">
    <location>
        <begin position="362"/>
        <end position="382"/>
    </location>
</feature>
<evidence type="ECO:0000313" key="3">
    <source>
        <dbReference type="Proteomes" id="UP000198815"/>
    </source>
</evidence>
<protein>
    <submittedName>
        <fullName evidence="2">Uncharacterized protein</fullName>
    </submittedName>
</protein>
<feature type="transmembrane region" description="Helical" evidence="1">
    <location>
        <begin position="221"/>
        <end position="244"/>
    </location>
</feature>
<accession>A0A1H9QFR4</accession>
<feature type="transmembrane region" description="Helical" evidence="1">
    <location>
        <begin position="52"/>
        <end position="71"/>
    </location>
</feature>
<feature type="transmembrane region" description="Helical" evidence="1">
    <location>
        <begin position="185"/>
        <end position="201"/>
    </location>
</feature>
<reference evidence="2 3" key="1">
    <citation type="submission" date="2016-10" db="EMBL/GenBank/DDBJ databases">
        <authorList>
            <person name="de Groot N.N."/>
        </authorList>
    </citation>
    <scope>NUCLEOTIDE SEQUENCE [LARGE SCALE GENOMIC DNA]</scope>
    <source>
        <strain evidence="2 3">DSM 16859</strain>
    </source>
</reference>
<dbReference type="RefSeq" id="WP_177170028.1">
    <property type="nucleotide sequence ID" value="NZ_FOGZ01000003.1"/>
</dbReference>
<dbReference type="STRING" id="64702.SAMN05443377_10389"/>
<keyword evidence="1" id="KW-1133">Transmembrane helix</keyword>
<keyword evidence="1" id="KW-0812">Transmembrane</keyword>
<feature type="transmembrane region" description="Helical" evidence="1">
    <location>
        <begin position="403"/>
        <end position="423"/>
    </location>
</feature>
<feature type="transmembrane region" description="Helical" evidence="1">
    <location>
        <begin position="83"/>
        <end position="104"/>
    </location>
</feature>
<sequence>MRTASMLTALMRTALPSGVRWGATQQSRVLATRLASALGVAGISVGARGRRALVAASWVSACLSCLAGALVDPARRLPLISSAFAAWWPTLLIGVGLAAVLSARSHTVRLLGRHRQLLSSGGSRATGLVIGLSAPDYPILIVIGAQAARLATPSGAWLVLAVLLAIVIPPLRAAGRSATRTGRTPWLPAVLAGIAMLIHATERLLHTPGHRWPSIVPSHGWAVLAAAACTAVVGASTMLAAHWLGRRRLAPRSTRMDRQAASIVMTAVATSWAVQFVLETVGRTDFVPAVPLLTSFIAALLLRTRLARYLSPEARGYGLFLLRDVAGAGGRVLRWYALNAVLLLAPTMAVAAFQLLMAGAPATGLLLATLFAVEVVGDVVVVQRKTVVLPAGRLDEIGLTSRSGLASAGCFAVAVTAVGVVGFNTPFQFSNVTSVASVSALLAGTAALLAILAHLDTPGWLNGLSATRVELMQ</sequence>
<feature type="transmembrane region" description="Helical" evidence="1">
    <location>
        <begin position="286"/>
        <end position="302"/>
    </location>
</feature>
<feature type="transmembrane region" description="Helical" evidence="1">
    <location>
        <begin position="125"/>
        <end position="148"/>
    </location>
</feature>
<keyword evidence="3" id="KW-1185">Reference proteome</keyword>
<feature type="transmembrane region" description="Helical" evidence="1">
    <location>
        <begin position="435"/>
        <end position="455"/>
    </location>
</feature>
<gene>
    <name evidence="2" type="ORF">SAMN05443377_10389</name>
</gene>
<evidence type="ECO:0000313" key="2">
    <source>
        <dbReference type="EMBL" id="SER59391.1"/>
    </source>
</evidence>